<protein>
    <submittedName>
        <fullName evidence="10">Glycosyltransferase family 2 protein</fullName>
        <ecNumber evidence="10">2.4.-.-</ecNumber>
    </submittedName>
</protein>
<reference evidence="11" key="1">
    <citation type="journal article" date="2019" name="Int. J. Syst. Evol. Microbiol.">
        <title>The Global Catalogue of Microorganisms (GCM) 10K type strain sequencing project: providing services to taxonomists for standard genome sequencing and annotation.</title>
        <authorList>
            <consortium name="The Broad Institute Genomics Platform"/>
            <consortium name="The Broad Institute Genome Sequencing Center for Infectious Disease"/>
            <person name="Wu L."/>
            <person name="Ma J."/>
        </authorList>
    </citation>
    <scope>NUCLEOTIDE SEQUENCE [LARGE SCALE GENOMIC DNA]</scope>
    <source>
        <strain evidence="11">CCUG 60742</strain>
    </source>
</reference>
<dbReference type="GO" id="GO:0016757">
    <property type="term" value="F:glycosyltransferase activity"/>
    <property type="evidence" value="ECO:0007669"/>
    <property type="project" value="UniProtKB-KW"/>
</dbReference>
<keyword evidence="3 10" id="KW-0808">Transferase</keyword>
<dbReference type="CDD" id="cd04187">
    <property type="entry name" value="DPM1_like_bac"/>
    <property type="match status" value="1"/>
</dbReference>
<dbReference type="Gene3D" id="3.90.550.10">
    <property type="entry name" value="Spore Coat Polysaccharide Biosynthesis Protein SpsA, Chain A"/>
    <property type="match status" value="1"/>
</dbReference>
<dbReference type="RefSeq" id="WP_377145854.1">
    <property type="nucleotide sequence ID" value="NZ_JBHTIA010000026.1"/>
</dbReference>
<dbReference type="Pfam" id="PF00535">
    <property type="entry name" value="Glycos_transf_2"/>
    <property type="match status" value="1"/>
</dbReference>
<feature type="transmembrane region" description="Helical" evidence="8">
    <location>
        <begin position="276"/>
        <end position="297"/>
    </location>
</feature>
<keyword evidence="1" id="KW-1003">Cell membrane</keyword>
<evidence type="ECO:0000256" key="1">
    <source>
        <dbReference type="ARBA" id="ARBA00022475"/>
    </source>
</evidence>
<organism evidence="10 11">
    <name type="scientific">Mucilaginibacter lutimaris</name>
    <dbReference type="NCBI Taxonomy" id="931629"/>
    <lineage>
        <taxon>Bacteria</taxon>
        <taxon>Pseudomonadati</taxon>
        <taxon>Bacteroidota</taxon>
        <taxon>Sphingobacteriia</taxon>
        <taxon>Sphingobacteriales</taxon>
        <taxon>Sphingobacteriaceae</taxon>
        <taxon>Mucilaginibacter</taxon>
    </lineage>
</organism>
<evidence type="ECO:0000256" key="3">
    <source>
        <dbReference type="ARBA" id="ARBA00022679"/>
    </source>
</evidence>
<evidence type="ECO:0000313" key="10">
    <source>
        <dbReference type="EMBL" id="MFD0767250.1"/>
    </source>
</evidence>
<keyword evidence="6 8" id="KW-1133">Transmembrane helix</keyword>
<dbReference type="InterPro" id="IPR050256">
    <property type="entry name" value="Glycosyltransferase_2"/>
</dbReference>
<accession>A0ABW2ZM33</accession>
<dbReference type="PANTHER" id="PTHR48090:SF3">
    <property type="entry name" value="UNDECAPRENYL-PHOSPHATE 4-DEOXY-4-FORMAMIDO-L-ARABINOSE TRANSFERASE"/>
    <property type="match status" value="1"/>
</dbReference>
<dbReference type="PANTHER" id="PTHR48090">
    <property type="entry name" value="UNDECAPRENYL-PHOSPHATE 4-DEOXY-4-FORMAMIDO-L-ARABINOSE TRANSFERASE-RELATED"/>
    <property type="match status" value="1"/>
</dbReference>
<keyword evidence="5" id="KW-0448">Lipopolysaccharide biosynthesis</keyword>
<evidence type="ECO:0000259" key="9">
    <source>
        <dbReference type="Pfam" id="PF00535"/>
    </source>
</evidence>
<keyword evidence="11" id="KW-1185">Reference proteome</keyword>
<dbReference type="SUPFAM" id="SSF53448">
    <property type="entry name" value="Nucleotide-diphospho-sugar transferases"/>
    <property type="match status" value="1"/>
</dbReference>
<feature type="transmembrane region" description="Helical" evidence="8">
    <location>
        <begin position="208"/>
        <end position="228"/>
    </location>
</feature>
<gene>
    <name evidence="10" type="ORF">ACFQZI_20510</name>
</gene>
<dbReference type="EC" id="2.4.-.-" evidence="10"/>
<feature type="domain" description="Glycosyltransferase 2-like" evidence="9">
    <location>
        <begin position="4"/>
        <end position="167"/>
    </location>
</feature>
<name>A0ABW2ZM33_9SPHI</name>
<keyword evidence="2 10" id="KW-0328">Glycosyltransferase</keyword>
<evidence type="ECO:0000256" key="4">
    <source>
        <dbReference type="ARBA" id="ARBA00022692"/>
    </source>
</evidence>
<evidence type="ECO:0000256" key="2">
    <source>
        <dbReference type="ARBA" id="ARBA00022676"/>
    </source>
</evidence>
<evidence type="ECO:0000256" key="7">
    <source>
        <dbReference type="ARBA" id="ARBA00023136"/>
    </source>
</evidence>
<evidence type="ECO:0000256" key="5">
    <source>
        <dbReference type="ARBA" id="ARBA00022985"/>
    </source>
</evidence>
<evidence type="ECO:0000256" key="6">
    <source>
        <dbReference type="ARBA" id="ARBA00022989"/>
    </source>
</evidence>
<dbReference type="Proteomes" id="UP001597073">
    <property type="component" value="Unassembled WGS sequence"/>
</dbReference>
<dbReference type="InterPro" id="IPR001173">
    <property type="entry name" value="Glyco_trans_2-like"/>
</dbReference>
<keyword evidence="4 8" id="KW-0812">Transmembrane</keyword>
<sequence length="316" mass="36201">MDISVVVPLYNEVESLPELTSWISRVMDDNNYTYEIILVDDGSKDGSWDMIVKLKESDPFIKAVKFRRNYGKSAALNIGFEAAKGDVVITMDADLQDSPDEIPVLYRRITEDRYDLISGWKAKRYDPLTKTIPTKLFNAATRKMSGIDNLHDFNCGLKAYRKTVVKNIEVYGEMHRYIPVIAKWAGFTKIGEQVVEHRARKYGKTKFGWTRFINGFLDLLSIFFVGKFGKRPMHFFGAMGTLSFFTGIIIAIWMLSEKLYLIAHHLPYRDVTANPLFYIALVAIILGSQLFLTGFVAELVSRNSNDRNNYQIEETI</sequence>
<proteinExistence type="predicted"/>
<dbReference type="InterPro" id="IPR029044">
    <property type="entry name" value="Nucleotide-diphossugar_trans"/>
</dbReference>
<comment type="caution">
    <text evidence="10">The sequence shown here is derived from an EMBL/GenBank/DDBJ whole genome shotgun (WGS) entry which is preliminary data.</text>
</comment>
<evidence type="ECO:0000256" key="8">
    <source>
        <dbReference type="SAM" id="Phobius"/>
    </source>
</evidence>
<evidence type="ECO:0000313" key="11">
    <source>
        <dbReference type="Proteomes" id="UP001597073"/>
    </source>
</evidence>
<dbReference type="EMBL" id="JBHTIA010000026">
    <property type="protein sequence ID" value="MFD0767250.1"/>
    <property type="molecule type" value="Genomic_DNA"/>
</dbReference>
<keyword evidence="7 8" id="KW-0472">Membrane</keyword>
<feature type="transmembrane region" description="Helical" evidence="8">
    <location>
        <begin position="235"/>
        <end position="256"/>
    </location>
</feature>